<dbReference type="AlphaFoldDB" id="A0A1C4U849"/>
<dbReference type="EMBL" id="LT607412">
    <property type="protein sequence ID" value="SCE67787.1"/>
    <property type="molecule type" value="Genomic_DNA"/>
</dbReference>
<evidence type="ECO:0000256" key="1">
    <source>
        <dbReference type="SAM" id="MobiDB-lite"/>
    </source>
</evidence>
<name>A0A1C4U849_9ACTN</name>
<evidence type="ECO:0000313" key="2">
    <source>
        <dbReference type="EMBL" id="SCE67787.1"/>
    </source>
</evidence>
<organism evidence="2 3">
    <name type="scientific">Micromonospora coriariae</name>
    <dbReference type="NCBI Taxonomy" id="285665"/>
    <lineage>
        <taxon>Bacteria</taxon>
        <taxon>Bacillati</taxon>
        <taxon>Actinomycetota</taxon>
        <taxon>Actinomycetes</taxon>
        <taxon>Micromonosporales</taxon>
        <taxon>Micromonosporaceae</taxon>
        <taxon>Micromonospora</taxon>
    </lineage>
</organism>
<feature type="region of interest" description="Disordered" evidence="1">
    <location>
        <begin position="225"/>
        <end position="261"/>
    </location>
</feature>
<dbReference type="Proteomes" id="UP000198243">
    <property type="component" value="Chromosome I"/>
</dbReference>
<feature type="region of interest" description="Disordered" evidence="1">
    <location>
        <begin position="74"/>
        <end position="98"/>
    </location>
</feature>
<accession>A0A1C4U849</accession>
<sequence>MANSLSCRSASSGASRPARYRPADANTRTQGQWQKHAHIVETKIIDCDGVRQDTPRSKAAGFVERDRTMIVSAHPQGDHLDTGGRAGPHQGRDNPLAQPETTCAGMSHHLGQFGDVTDGPGRAGKPYPECLDACLDPGHDEATASRTYGLEDAFQPCVRLSAGRHLQPPDCPGLLDHSRDHAVALASELLIGTNGPLKGDCQVVSKIICHDARFFTTPASWPTAVTSDLLSPPPGRPDSTQSHRTPERVTSSAAVTNYVRE</sequence>
<protein>
    <submittedName>
        <fullName evidence="2">Uncharacterized protein</fullName>
    </submittedName>
</protein>
<gene>
    <name evidence="2" type="ORF">GA0070607_0279</name>
</gene>
<feature type="compositionally biased region" description="Polar residues" evidence="1">
    <location>
        <begin position="238"/>
        <end position="255"/>
    </location>
</feature>
<keyword evidence="3" id="KW-1185">Reference proteome</keyword>
<proteinExistence type="predicted"/>
<feature type="region of interest" description="Disordered" evidence="1">
    <location>
        <begin position="1"/>
        <end position="35"/>
    </location>
</feature>
<feature type="compositionally biased region" description="Low complexity" evidence="1">
    <location>
        <begin position="1"/>
        <end position="17"/>
    </location>
</feature>
<evidence type="ECO:0000313" key="3">
    <source>
        <dbReference type="Proteomes" id="UP000198243"/>
    </source>
</evidence>
<reference evidence="3" key="1">
    <citation type="submission" date="2016-06" db="EMBL/GenBank/DDBJ databases">
        <authorList>
            <person name="Varghese N."/>
            <person name="Submissions Spin"/>
        </authorList>
    </citation>
    <scope>NUCLEOTIDE SEQUENCE [LARGE SCALE GENOMIC DNA]</scope>
    <source>
        <strain evidence="3">DSM 44875</strain>
    </source>
</reference>